<feature type="region of interest" description="Disordered" evidence="1">
    <location>
        <begin position="1"/>
        <end position="25"/>
    </location>
</feature>
<feature type="compositionally biased region" description="Basic residues" evidence="1">
    <location>
        <begin position="1"/>
        <end position="14"/>
    </location>
</feature>
<dbReference type="GeneTree" id="ENSGT01150000287066"/>
<keyword evidence="3" id="KW-1185">Reference proteome</keyword>
<protein>
    <submittedName>
        <fullName evidence="2">Uncharacterized protein</fullName>
    </submittedName>
</protein>
<accession>A0A8C6LDC2</accession>
<reference evidence="2" key="3">
    <citation type="submission" date="2025-09" db="UniProtKB">
        <authorList>
            <consortium name="Ensembl"/>
        </authorList>
    </citation>
    <scope>IDENTIFICATION</scope>
</reference>
<evidence type="ECO:0000313" key="3">
    <source>
        <dbReference type="Proteomes" id="UP000694548"/>
    </source>
</evidence>
<feature type="region of interest" description="Disordered" evidence="1">
    <location>
        <begin position="58"/>
        <end position="77"/>
    </location>
</feature>
<name>A0A8C6LDC2_NOTFU</name>
<reference evidence="2" key="1">
    <citation type="submission" date="2014-08" db="EMBL/GenBank/DDBJ databases">
        <authorList>
            <person name="Senf B."/>
            <person name="Petzold A."/>
            <person name="Downie B.R."/>
            <person name="Koch P."/>
            <person name="Platzer M."/>
        </authorList>
    </citation>
    <scope>NUCLEOTIDE SEQUENCE [LARGE SCALE GENOMIC DNA]</scope>
    <source>
        <strain evidence="2">GRZ</strain>
    </source>
</reference>
<evidence type="ECO:0000256" key="1">
    <source>
        <dbReference type="SAM" id="MobiDB-lite"/>
    </source>
</evidence>
<dbReference type="Ensembl" id="ENSNFUT00015016683.1">
    <property type="protein sequence ID" value="ENSNFUP00015015926.1"/>
    <property type="gene ID" value="ENSNFUG00015007661.1"/>
</dbReference>
<dbReference type="AlphaFoldDB" id="A0A8C6LDC2"/>
<reference evidence="2" key="2">
    <citation type="submission" date="2025-08" db="UniProtKB">
        <authorList>
            <consortium name="Ensembl"/>
        </authorList>
    </citation>
    <scope>IDENTIFICATION</scope>
</reference>
<proteinExistence type="predicted"/>
<evidence type="ECO:0000313" key="2">
    <source>
        <dbReference type="Ensembl" id="ENSNFUP00015015926.1"/>
    </source>
</evidence>
<sequence>MRNVAHVHQRRRGHKNDLQHPEADVGDGEGLVVAHVLTPGLLRVADIVRLLVAPHKLRRRAQDEDAEDEEHREPHPADYRRVLVDFL</sequence>
<organism evidence="2 3">
    <name type="scientific">Nothobranchius furzeri</name>
    <name type="common">Turquoise killifish</name>
    <dbReference type="NCBI Taxonomy" id="105023"/>
    <lineage>
        <taxon>Eukaryota</taxon>
        <taxon>Metazoa</taxon>
        <taxon>Chordata</taxon>
        <taxon>Craniata</taxon>
        <taxon>Vertebrata</taxon>
        <taxon>Euteleostomi</taxon>
        <taxon>Actinopterygii</taxon>
        <taxon>Neopterygii</taxon>
        <taxon>Teleostei</taxon>
        <taxon>Neoteleostei</taxon>
        <taxon>Acanthomorphata</taxon>
        <taxon>Ovalentaria</taxon>
        <taxon>Atherinomorphae</taxon>
        <taxon>Cyprinodontiformes</taxon>
        <taxon>Nothobranchiidae</taxon>
        <taxon>Nothobranchius</taxon>
    </lineage>
</organism>
<dbReference type="Proteomes" id="UP000694548">
    <property type="component" value="Chromosome sgr14"/>
</dbReference>